<dbReference type="Gene3D" id="2.40.160.20">
    <property type="match status" value="1"/>
</dbReference>
<dbReference type="EMBL" id="RCYZ01000003">
    <property type="protein sequence ID" value="TPG66570.1"/>
    <property type="molecule type" value="Genomic_DNA"/>
</dbReference>
<keyword evidence="3" id="KW-1185">Reference proteome</keyword>
<dbReference type="InterPro" id="IPR025665">
    <property type="entry name" value="Beta-barrel_OMP_2"/>
</dbReference>
<protein>
    <submittedName>
        <fullName evidence="2">PorT family protein</fullName>
    </submittedName>
</protein>
<dbReference type="InterPro" id="IPR011250">
    <property type="entry name" value="OMP/PagP_B-barrel"/>
</dbReference>
<dbReference type="AlphaFoldDB" id="A0A502GZK0"/>
<dbReference type="Pfam" id="PF13568">
    <property type="entry name" value="OMP_b-brl_2"/>
    <property type="match status" value="1"/>
</dbReference>
<dbReference type="SUPFAM" id="SSF56925">
    <property type="entry name" value="OMPA-like"/>
    <property type="match status" value="1"/>
</dbReference>
<reference evidence="2 3" key="1">
    <citation type="journal article" date="2019" name="Environ. Microbiol.">
        <title>Species interactions and distinct microbial communities in high Arctic permafrost affected cryosols are associated with the CH4 and CO2 gas fluxes.</title>
        <authorList>
            <person name="Altshuler I."/>
            <person name="Hamel J."/>
            <person name="Turney S."/>
            <person name="Magnuson E."/>
            <person name="Levesque R."/>
            <person name="Greer C."/>
            <person name="Whyte L.G."/>
        </authorList>
    </citation>
    <scope>NUCLEOTIDE SEQUENCE [LARGE SCALE GENOMIC DNA]</scope>
    <source>
        <strain evidence="2 3">S9.2P</strain>
    </source>
</reference>
<dbReference type="Proteomes" id="UP000317646">
    <property type="component" value="Unassembled WGS sequence"/>
</dbReference>
<evidence type="ECO:0000313" key="3">
    <source>
        <dbReference type="Proteomes" id="UP000317646"/>
    </source>
</evidence>
<evidence type="ECO:0000313" key="2">
    <source>
        <dbReference type="EMBL" id="TPG66570.1"/>
    </source>
</evidence>
<organism evidence="2 3">
    <name type="scientific">Hymenobacter nivis</name>
    <dbReference type="NCBI Taxonomy" id="1850093"/>
    <lineage>
        <taxon>Bacteria</taxon>
        <taxon>Pseudomonadati</taxon>
        <taxon>Bacteroidota</taxon>
        <taxon>Cytophagia</taxon>
        <taxon>Cytophagales</taxon>
        <taxon>Hymenobacteraceae</taxon>
        <taxon>Hymenobacter</taxon>
    </lineage>
</organism>
<feature type="domain" description="Outer membrane protein beta-barrel" evidence="1">
    <location>
        <begin position="216"/>
        <end position="379"/>
    </location>
</feature>
<accession>A0A502GZK0</accession>
<proteinExistence type="predicted"/>
<sequence length="404" mass="43440">MSPNIRLIIIAPLPLIPFHLHQVYSSSKRFGFLLTTCLFTAKVAVGQSAPDYLVTTPGDTLRGRVQLIGKNYQKLNLTRPGQPVQQFSAAEVLAYGNADGVARVSRLVGPQGAAQLLTPVVTGYVSLFSGQNTDGELRFYLQPADSAHVVEIAPATPELTYLRILPGCSSLAFGYGKVQVQYPYNRGGLTRLVNTYNACVRPQQASVAVKNPFKIRPSFGLKIGANASRFQLASASYGGEHQQFVGYQAGATLNLATRTRFSVQLEAVYLSLRSRYGPYDVTAYNTGIPSNSLTTNVQYSQVQLPLLLRYTFGNGLCRPYLNAGPAYGRNFSNKSTNSAGGIGSTVELPAYSLGGVGGLGLVLARSGGPVLGLEARYDYMVGNKTMLSNTPIQQSARLDLSVTF</sequence>
<comment type="caution">
    <text evidence="2">The sequence shown here is derived from an EMBL/GenBank/DDBJ whole genome shotgun (WGS) entry which is preliminary data.</text>
</comment>
<evidence type="ECO:0000259" key="1">
    <source>
        <dbReference type="Pfam" id="PF13568"/>
    </source>
</evidence>
<name>A0A502GZK0_9BACT</name>
<gene>
    <name evidence="2" type="ORF">EAH73_09240</name>
</gene>